<dbReference type="Proteomes" id="UP001235712">
    <property type="component" value="Unassembled WGS sequence"/>
</dbReference>
<evidence type="ECO:0000256" key="1">
    <source>
        <dbReference type="ARBA" id="ARBA00022448"/>
    </source>
</evidence>
<dbReference type="Gene3D" id="3.40.50.300">
    <property type="entry name" value="P-loop containing nucleotide triphosphate hydrolases"/>
    <property type="match status" value="2"/>
</dbReference>
<dbReference type="PANTHER" id="PTHR43790">
    <property type="entry name" value="CARBOHYDRATE TRANSPORT ATP-BINDING PROTEIN MG119-RELATED"/>
    <property type="match status" value="1"/>
</dbReference>
<dbReference type="SUPFAM" id="SSF52540">
    <property type="entry name" value="P-loop containing nucleoside triphosphate hydrolases"/>
    <property type="match status" value="2"/>
</dbReference>
<dbReference type="InterPro" id="IPR003593">
    <property type="entry name" value="AAA+_ATPase"/>
</dbReference>
<keyword evidence="1" id="KW-0813">Transport</keyword>
<keyword evidence="7" id="KW-1185">Reference proteome</keyword>
<feature type="domain" description="ABC transporter" evidence="5">
    <location>
        <begin position="1"/>
        <end position="245"/>
    </location>
</feature>
<sequence>MSIQGLTKSFSGATALDGVELTIGPQQVHGLLGENGSGKSTLIKVLSGFHAPDTGTLTVRGEPVDLPLRPGQYRELGFEFVHQDLGLVPGLDVTENLFMADISASGAPYFSWRQARRRAAAVFARYRIDLDPGALVGDIRPVDRAMLAIVRAVESLRGESAHPSPVLVLDEPTVFLPQHEVEVLFGFVRSIVQQGASVLFVSHDLDEVLEITDRVTVLRDGRTAGSATTSELTKDDLVRMIIGRDLAAQEHSSPADVVPSGSPVLSVQHLCTDALTDVSFELRSGEVLGIAGLVGSGYEDVVYALYGADQHASGSLTLEGSPALDLRRHTPRAAVRAGLALVPADRKNRGSVATLSAADNMNLTVLDQHFVGLRLRHGALRRNAQDLMTSFDVRPPRPDQDYGSFSGGNQQKAMLAKWQQTTPRVLLVHEPTQGVDIGAREQIHQMIRENAGTTAAICASSDYEQLAALCDRVAIIVRGRLVTVLTGSSLTKADIADHCHGRALTPGGPR</sequence>
<dbReference type="CDD" id="cd03215">
    <property type="entry name" value="ABC_Carb_Monos_II"/>
    <property type="match status" value="1"/>
</dbReference>
<evidence type="ECO:0000313" key="6">
    <source>
        <dbReference type="EMBL" id="MDP9830319.1"/>
    </source>
</evidence>
<dbReference type="EMBL" id="JAUSQZ010000001">
    <property type="protein sequence ID" value="MDP9830319.1"/>
    <property type="molecule type" value="Genomic_DNA"/>
</dbReference>
<dbReference type="SMART" id="SM00382">
    <property type="entry name" value="AAA"/>
    <property type="match status" value="2"/>
</dbReference>
<feature type="domain" description="ABC transporter" evidence="5">
    <location>
        <begin position="252"/>
        <end position="503"/>
    </location>
</feature>
<evidence type="ECO:0000256" key="2">
    <source>
        <dbReference type="ARBA" id="ARBA00022737"/>
    </source>
</evidence>
<protein>
    <submittedName>
        <fullName evidence="6">Ribose transport system ATP-binding protein</fullName>
    </submittedName>
</protein>
<reference evidence="6 7" key="1">
    <citation type="submission" date="2023-07" db="EMBL/GenBank/DDBJ databases">
        <title>Sequencing the genomes of 1000 actinobacteria strains.</title>
        <authorList>
            <person name="Klenk H.-P."/>
        </authorList>
    </citation>
    <scope>NUCLEOTIDE SEQUENCE [LARGE SCALE GENOMIC DNA]</scope>
    <source>
        <strain evidence="6 7">DSM 44388</strain>
    </source>
</reference>
<name>A0ABT9PC88_9ACTN</name>
<keyword evidence="4 6" id="KW-0067">ATP-binding</keyword>
<evidence type="ECO:0000256" key="3">
    <source>
        <dbReference type="ARBA" id="ARBA00022741"/>
    </source>
</evidence>
<keyword evidence="3" id="KW-0547">Nucleotide-binding</keyword>
<dbReference type="CDD" id="cd03216">
    <property type="entry name" value="ABC_Carb_Monos_I"/>
    <property type="match status" value="1"/>
</dbReference>
<dbReference type="InterPro" id="IPR003439">
    <property type="entry name" value="ABC_transporter-like_ATP-bd"/>
</dbReference>
<dbReference type="InterPro" id="IPR027417">
    <property type="entry name" value="P-loop_NTPase"/>
</dbReference>
<organism evidence="6 7">
    <name type="scientific">Kineosporia succinea</name>
    <dbReference type="NCBI Taxonomy" id="84632"/>
    <lineage>
        <taxon>Bacteria</taxon>
        <taxon>Bacillati</taxon>
        <taxon>Actinomycetota</taxon>
        <taxon>Actinomycetes</taxon>
        <taxon>Kineosporiales</taxon>
        <taxon>Kineosporiaceae</taxon>
        <taxon>Kineosporia</taxon>
    </lineage>
</organism>
<evidence type="ECO:0000313" key="7">
    <source>
        <dbReference type="Proteomes" id="UP001235712"/>
    </source>
</evidence>
<dbReference type="Pfam" id="PF00005">
    <property type="entry name" value="ABC_tran"/>
    <property type="match status" value="2"/>
</dbReference>
<dbReference type="RefSeq" id="WP_307249359.1">
    <property type="nucleotide sequence ID" value="NZ_JAUSQZ010000001.1"/>
</dbReference>
<accession>A0ABT9PC88</accession>
<comment type="caution">
    <text evidence="6">The sequence shown here is derived from an EMBL/GenBank/DDBJ whole genome shotgun (WGS) entry which is preliminary data.</text>
</comment>
<evidence type="ECO:0000256" key="4">
    <source>
        <dbReference type="ARBA" id="ARBA00022840"/>
    </source>
</evidence>
<evidence type="ECO:0000259" key="5">
    <source>
        <dbReference type="PROSITE" id="PS50893"/>
    </source>
</evidence>
<dbReference type="GO" id="GO:0005524">
    <property type="term" value="F:ATP binding"/>
    <property type="evidence" value="ECO:0007669"/>
    <property type="project" value="UniProtKB-KW"/>
</dbReference>
<dbReference type="InterPro" id="IPR050107">
    <property type="entry name" value="ABC_carbohydrate_import_ATPase"/>
</dbReference>
<gene>
    <name evidence="6" type="ORF">J2S57_006068</name>
</gene>
<proteinExistence type="predicted"/>
<dbReference type="PANTHER" id="PTHR43790:SF9">
    <property type="entry name" value="GALACTOFURANOSE TRANSPORTER ATP-BINDING PROTEIN YTFR"/>
    <property type="match status" value="1"/>
</dbReference>
<dbReference type="PROSITE" id="PS50893">
    <property type="entry name" value="ABC_TRANSPORTER_2"/>
    <property type="match status" value="2"/>
</dbReference>
<keyword evidence="2" id="KW-0677">Repeat</keyword>